<reference evidence="2 3" key="1">
    <citation type="submission" date="2023-11" db="EMBL/GenBank/DDBJ databases">
        <authorList>
            <person name="Bao R."/>
        </authorList>
    </citation>
    <scope>NUCLEOTIDE SEQUENCE [LARGE SCALE GENOMIC DNA]</scope>
    <source>
        <strain evidence="2 3">PJ23</strain>
    </source>
</reference>
<organism evidence="2 3">
    <name type="scientific">Terrihabitans rhizophilus</name>
    <dbReference type="NCBI Taxonomy" id="3092662"/>
    <lineage>
        <taxon>Bacteria</taxon>
        <taxon>Pseudomonadati</taxon>
        <taxon>Pseudomonadota</taxon>
        <taxon>Alphaproteobacteria</taxon>
        <taxon>Hyphomicrobiales</taxon>
        <taxon>Terrihabitans</taxon>
    </lineage>
</organism>
<proteinExistence type="predicted"/>
<keyword evidence="1" id="KW-0732">Signal</keyword>
<sequence length="285" mass="31027">MTQMIPMFRLPRAGALALAFACAWQPAHALETTLTAKYNARLSYLPINFATGKLTATLPESGRYSLDFGAQGIGFAMSGKAVGTVVPDGLSPVSSAIDTLDSSEKRSIRLALSRGRVRRDVVTPPVPYRRDRVPITDEHRVNVTDPISALVMPVSVKGAPLDAGNCRRTLRIFEGTERFNIQLSYLRTERVKTPVGYEGQAIVCRASYRAVAGHRAVQGVRDMEANQTMEAWLVPVEGSGMLVPWKISMGTKIGTMVIEASEFTARTVGTAQANVVDGFELRKSR</sequence>
<feature type="chain" id="PRO_5047494963" evidence="1">
    <location>
        <begin position="30"/>
        <end position="285"/>
    </location>
</feature>
<evidence type="ECO:0000313" key="3">
    <source>
        <dbReference type="Proteomes" id="UP001274321"/>
    </source>
</evidence>
<dbReference type="Pfam" id="PF11306">
    <property type="entry name" value="DUF3108"/>
    <property type="match status" value="1"/>
</dbReference>
<feature type="signal peptide" evidence="1">
    <location>
        <begin position="1"/>
        <end position="29"/>
    </location>
</feature>
<dbReference type="InterPro" id="IPR021457">
    <property type="entry name" value="DUF3108"/>
</dbReference>
<comment type="caution">
    <text evidence="2">The sequence shown here is derived from an EMBL/GenBank/DDBJ whole genome shotgun (WGS) entry which is preliminary data.</text>
</comment>
<dbReference type="Proteomes" id="UP001274321">
    <property type="component" value="Unassembled WGS sequence"/>
</dbReference>
<gene>
    <name evidence="2" type="ORF">SCD90_12045</name>
</gene>
<keyword evidence="3" id="KW-1185">Reference proteome</keyword>
<name>A0ABU4RPN6_9HYPH</name>
<evidence type="ECO:0000313" key="2">
    <source>
        <dbReference type="EMBL" id="MDX6806797.1"/>
    </source>
</evidence>
<protein>
    <submittedName>
        <fullName evidence="2">DUF3108 domain-containing protein</fullName>
    </submittedName>
</protein>
<evidence type="ECO:0000256" key="1">
    <source>
        <dbReference type="SAM" id="SignalP"/>
    </source>
</evidence>
<accession>A0ABU4RPN6</accession>
<dbReference type="EMBL" id="JAXAFJ010000007">
    <property type="protein sequence ID" value="MDX6806797.1"/>
    <property type="molecule type" value="Genomic_DNA"/>
</dbReference>